<dbReference type="InterPro" id="IPR023753">
    <property type="entry name" value="FAD/NAD-binding_dom"/>
</dbReference>
<feature type="domain" description="FAD/NAD(P)-binding" evidence="1">
    <location>
        <begin position="5"/>
        <end position="286"/>
    </location>
</feature>
<accession>A0A136IVU5</accession>
<dbReference type="EMBL" id="KQ964257">
    <property type="protein sequence ID" value="KXJ88889.1"/>
    <property type="molecule type" value="Genomic_DNA"/>
</dbReference>
<dbReference type="Gene3D" id="3.50.50.100">
    <property type="match status" value="1"/>
</dbReference>
<dbReference type="Gene3D" id="3.50.50.60">
    <property type="entry name" value="FAD/NAD(P)-binding domain"/>
    <property type="match status" value="1"/>
</dbReference>
<dbReference type="Pfam" id="PF07992">
    <property type="entry name" value="Pyr_redox_2"/>
    <property type="match status" value="1"/>
</dbReference>
<name>A0A136IVU5_9PEZI</name>
<dbReference type="PRINTS" id="PR00368">
    <property type="entry name" value="FADPNR"/>
</dbReference>
<proteinExistence type="predicted"/>
<dbReference type="GO" id="GO:0004174">
    <property type="term" value="F:electron-transferring-flavoprotein dehydrogenase activity"/>
    <property type="evidence" value="ECO:0007669"/>
    <property type="project" value="TreeGrafter"/>
</dbReference>
<gene>
    <name evidence="2" type="ORF">Micbo1qcDRAFT_214051</name>
</gene>
<keyword evidence="3" id="KW-1185">Reference proteome</keyword>
<protein>
    <recommendedName>
        <fullName evidence="1">FAD/NAD(P)-binding domain-containing protein</fullName>
    </recommendedName>
</protein>
<dbReference type="InParanoid" id="A0A136IVU5"/>
<organism evidence="2 3">
    <name type="scientific">Microdochium bolleyi</name>
    <dbReference type="NCBI Taxonomy" id="196109"/>
    <lineage>
        <taxon>Eukaryota</taxon>
        <taxon>Fungi</taxon>
        <taxon>Dikarya</taxon>
        <taxon>Ascomycota</taxon>
        <taxon>Pezizomycotina</taxon>
        <taxon>Sordariomycetes</taxon>
        <taxon>Xylariomycetidae</taxon>
        <taxon>Xylariales</taxon>
        <taxon>Microdochiaceae</taxon>
        <taxon>Microdochium</taxon>
    </lineage>
</organism>
<evidence type="ECO:0000259" key="1">
    <source>
        <dbReference type="Pfam" id="PF07992"/>
    </source>
</evidence>
<dbReference type="AlphaFoldDB" id="A0A136IVU5"/>
<dbReference type="Proteomes" id="UP000070501">
    <property type="component" value="Unassembled WGS sequence"/>
</dbReference>
<sequence length="409" mass="44784">MSTTFRVLVVGCSYAGLSASIHLLDECDTRGSPISVEITIVDERDGFYHLIGSPLAMADRKFAEKAWVEFRNIKALQRPNVHFIQGTISKVDCANKTATITEKRGQPAEKSRTETYDYFVAATGLRRPWPVVPQARTRKEYLEETGRHIDAVYSNTAPVLVVGGGAVGIEMAAELKVVKPDLHVVLAHSRSKLMSAEPIPDSVRECVYDAVVRGGVQVLLNHRLKGQTPAENSSGAAVHHVEFENGDTMVASEVIFAVSKSVPSTDFLPSQTLNEEGYVNVEPNLQFQRVHPTSPDSEGLSEAVARCHFAVGDAKNWSGIKRCGAAMHTGKYAGLNMYQLMIQDVTGKEPSFLTLDPVPPMIAIAVGKEAVAYGPEGMSHGPQIMRSYFEEDLGFRICWDHMRLGEAKV</sequence>
<reference evidence="3" key="1">
    <citation type="submission" date="2016-02" db="EMBL/GenBank/DDBJ databases">
        <title>Draft genome sequence of Microdochium bolleyi, a fungal endophyte of beachgrass.</title>
        <authorList>
            <consortium name="DOE Joint Genome Institute"/>
            <person name="David A.S."/>
            <person name="May G."/>
            <person name="Haridas S."/>
            <person name="Lim J."/>
            <person name="Wang M."/>
            <person name="Labutti K."/>
            <person name="Lipzen A."/>
            <person name="Barry K."/>
            <person name="Grigoriev I.V."/>
        </authorList>
    </citation>
    <scope>NUCLEOTIDE SEQUENCE [LARGE SCALE GENOMIC DNA]</scope>
    <source>
        <strain evidence="3">J235TASD1</strain>
    </source>
</reference>
<evidence type="ECO:0000313" key="2">
    <source>
        <dbReference type="EMBL" id="KXJ88889.1"/>
    </source>
</evidence>
<evidence type="ECO:0000313" key="3">
    <source>
        <dbReference type="Proteomes" id="UP000070501"/>
    </source>
</evidence>
<dbReference type="PANTHER" id="PTHR43735">
    <property type="entry name" value="APOPTOSIS-INDUCING FACTOR 1"/>
    <property type="match status" value="1"/>
</dbReference>
<dbReference type="PANTHER" id="PTHR43735:SF24">
    <property type="entry name" value="NUCLEOTIDE-DISULPHIDE OXIDOREDUCTASE AMID-LIKE, PUTATIVE (AFU_ORTHOLOGUE AFUA_1G17180)-RELATED"/>
    <property type="match status" value="1"/>
</dbReference>
<dbReference type="STRING" id="196109.A0A136IVU5"/>
<dbReference type="InterPro" id="IPR036188">
    <property type="entry name" value="FAD/NAD-bd_sf"/>
</dbReference>
<dbReference type="GO" id="GO:0050660">
    <property type="term" value="F:flavin adenine dinucleotide binding"/>
    <property type="evidence" value="ECO:0007669"/>
    <property type="project" value="TreeGrafter"/>
</dbReference>
<dbReference type="OrthoDB" id="202203at2759"/>
<dbReference type="SUPFAM" id="SSF51905">
    <property type="entry name" value="FAD/NAD(P)-binding domain"/>
    <property type="match status" value="1"/>
</dbReference>
<dbReference type="GO" id="GO:0005737">
    <property type="term" value="C:cytoplasm"/>
    <property type="evidence" value="ECO:0007669"/>
    <property type="project" value="TreeGrafter"/>
</dbReference>